<reference evidence="7" key="1">
    <citation type="journal article" date="2017" name="Genome Announc.">
        <title>Draft Genome Sequence of Terrimicrobium sacchariphilum NM-5T, a Facultative Anaerobic Soil Bacterium of the Class Spartobacteria.</title>
        <authorList>
            <person name="Qiu Y.L."/>
            <person name="Tourlousse D.M."/>
            <person name="Matsuura N."/>
            <person name="Ohashi A."/>
            <person name="Sekiguchi Y."/>
        </authorList>
    </citation>
    <scope>NUCLEOTIDE SEQUENCE [LARGE SCALE GENOMIC DNA]</scope>
    <source>
        <strain evidence="7">NM-5</strain>
    </source>
</reference>
<dbReference type="OrthoDB" id="195527at2"/>
<gene>
    <name evidence="6" type="ORF">TSACC_3405</name>
</gene>
<sequence>MRARPNRYSSLREAITARMSDENLGAFEVFIDLLEVGDLANRCGGTFLEQYGLNETRYVILTLLDNSPTGSLRSTDLSQAAGVRPATMTGLLDTLEHSGLLARVDNPHDRRACCVKISEKGQALLKEMELEKFAWIDELRGTFSATEQRWLRELLSRARELLDRTLTPPDPDKPVKSVPPEFEA</sequence>
<dbReference type="InterPro" id="IPR000835">
    <property type="entry name" value="HTH_MarR-typ"/>
</dbReference>
<keyword evidence="2 6" id="KW-0238">DNA-binding</keyword>
<dbReference type="SUPFAM" id="SSF46785">
    <property type="entry name" value="Winged helix' DNA-binding domain"/>
    <property type="match status" value="1"/>
</dbReference>
<dbReference type="PRINTS" id="PR00598">
    <property type="entry name" value="HTHMARR"/>
</dbReference>
<accession>A0A146GDE9</accession>
<dbReference type="SMART" id="SM00347">
    <property type="entry name" value="HTH_MARR"/>
    <property type="match status" value="1"/>
</dbReference>
<dbReference type="Proteomes" id="UP000076023">
    <property type="component" value="Unassembled WGS sequence"/>
</dbReference>
<dbReference type="RefSeq" id="WP_075081160.1">
    <property type="nucleotide sequence ID" value="NZ_BDCO01000003.1"/>
</dbReference>
<evidence type="ECO:0000256" key="4">
    <source>
        <dbReference type="SAM" id="MobiDB-lite"/>
    </source>
</evidence>
<dbReference type="InParanoid" id="A0A146GDE9"/>
<keyword evidence="1" id="KW-0805">Transcription regulation</keyword>
<protein>
    <submittedName>
        <fullName evidence="6">DNA-binding transcriptional regulator, MarR family</fullName>
    </submittedName>
</protein>
<evidence type="ECO:0000259" key="5">
    <source>
        <dbReference type="PROSITE" id="PS50995"/>
    </source>
</evidence>
<dbReference type="GO" id="GO:0003677">
    <property type="term" value="F:DNA binding"/>
    <property type="evidence" value="ECO:0007669"/>
    <property type="project" value="UniProtKB-KW"/>
</dbReference>
<feature type="region of interest" description="Disordered" evidence="4">
    <location>
        <begin position="164"/>
        <end position="184"/>
    </location>
</feature>
<evidence type="ECO:0000256" key="3">
    <source>
        <dbReference type="ARBA" id="ARBA00023163"/>
    </source>
</evidence>
<evidence type="ECO:0000313" key="6">
    <source>
        <dbReference type="EMBL" id="GAT35340.1"/>
    </source>
</evidence>
<dbReference type="STRING" id="690879.TSACC_3405"/>
<dbReference type="InterPro" id="IPR039422">
    <property type="entry name" value="MarR/SlyA-like"/>
</dbReference>
<dbReference type="InterPro" id="IPR023187">
    <property type="entry name" value="Tscrpt_reg_MarR-type_CS"/>
</dbReference>
<organism evidence="6 7">
    <name type="scientific">Terrimicrobium sacchariphilum</name>
    <dbReference type="NCBI Taxonomy" id="690879"/>
    <lineage>
        <taxon>Bacteria</taxon>
        <taxon>Pseudomonadati</taxon>
        <taxon>Verrucomicrobiota</taxon>
        <taxon>Terrimicrobiia</taxon>
        <taxon>Terrimicrobiales</taxon>
        <taxon>Terrimicrobiaceae</taxon>
        <taxon>Terrimicrobium</taxon>
    </lineage>
</organism>
<name>A0A146GDE9_TERSA</name>
<dbReference type="GO" id="GO:0003700">
    <property type="term" value="F:DNA-binding transcription factor activity"/>
    <property type="evidence" value="ECO:0007669"/>
    <property type="project" value="InterPro"/>
</dbReference>
<evidence type="ECO:0000313" key="7">
    <source>
        <dbReference type="Proteomes" id="UP000076023"/>
    </source>
</evidence>
<dbReference type="Gene3D" id="1.10.10.10">
    <property type="entry name" value="Winged helix-like DNA-binding domain superfamily/Winged helix DNA-binding domain"/>
    <property type="match status" value="1"/>
</dbReference>
<dbReference type="PANTHER" id="PTHR33164">
    <property type="entry name" value="TRANSCRIPTIONAL REGULATOR, MARR FAMILY"/>
    <property type="match status" value="1"/>
</dbReference>
<proteinExistence type="predicted"/>
<keyword evidence="7" id="KW-1185">Reference proteome</keyword>
<dbReference type="AlphaFoldDB" id="A0A146GDE9"/>
<comment type="caution">
    <text evidence="6">The sequence shown here is derived from an EMBL/GenBank/DDBJ whole genome shotgun (WGS) entry which is preliminary data.</text>
</comment>
<dbReference type="InterPro" id="IPR036390">
    <property type="entry name" value="WH_DNA-bd_sf"/>
</dbReference>
<feature type="domain" description="HTH marR-type" evidence="5">
    <location>
        <begin position="26"/>
        <end position="160"/>
    </location>
</feature>
<evidence type="ECO:0000256" key="1">
    <source>
        <dbReference type="ARBA" id="ARBA00023015"/>
    </source>
</evidence>
<dbReference type="EMBL" id="BDCO01000003">
    <property type="protein sequence ID" value="GAT35340.1"/>
    <property type="molecule type" value="Genomic_DNA"/>
</dbReference>
<dbReference type="PROSITE" id="PS50995">
    <property type="entry name" value="HTH_MARR_2"/>
    <property type="match status" value="1"/>
</dbReference>
<dbReference type="GO" id="GO:0006950">
    <property type="term" value="P:response to stress"/>
    <property type="evidence" value="ECO:0007669"/>
    <property type="project" value="TreeGrafter"/>
</dbReference>
<dbReference type="InterPro" id="IPR036388">
    <property type="entry name" value="WH-like_DNA-bd_sf"/>
</dbReference>
<dbReference type="FunCoup" id="A0A146GDE9">
    <property type="interactions" value="155"/>
</dbReference>
<keyword evidence="3" id="KW-0804">Transcription</keyword>
<dbReference type="Pfam" id="PF01047">
    <property type="entry name" value="MarR"/>
    <property type="match status" value="1"/>
</dbReference>
<dbReference type="PROSITE" id="PS01117">
    <property type="entry name" value="HTH_MARR_1"/>
    <property type="match status" value="1"/>
</dbReference>
<dbReference type="PANTHER" id="PTHR33164:SF43">
    <property type="entry name" value="HTH-TYPE TRANSCRIPTIONAL REPRESSOR YETL"/>
    <property type="match status" value="1"/>
</dbReference>
<evidence type="ECO:0000256" key="2">
    <source>
        <dbReference type="ARBA" id="ARBA00023125"/>
    </source>
</evidence>